<feature type="coiled-coil region" evidence="1">
    <location>
        <begin position="204"/>
        <end position="260"/>
    </location>
</feature>
<evidence type="ECO:0000313" key="3">
    <source>
        <dbReference type="EMBL" id="XCG46669.1"/>
    </source>
</evidence>
<reference evidence="3" key="1">
    <citation type="submission" date="2024-06" db="EMBL/GenBank/DDBJ databases">
        <title>Mesorhizobium karijinii sp. nov., a symbiont of the iconic Swainsona formosa from arid Australia.</title>
        <authorList>
            <person name="Hill Y.J."/>
            <person name="Watkin E.L.J."/>
            <person name="O'Hara G.W."/>
            <person name="Terpolilli J."/>
            <person name="Tye M.L."/>
            <person name="Kohlmeier M.G."/>
        </authorList>
    </citation>
    <scope>NUCLEOTIDE SEQUENCE</scope>
    <source>
        <strain evidence="3">WSM2240</strain>
    </source>
</reference>
<keyword evidence="1" id="KW-0175">Coiled coil</keyword>
<gene>
    <name evidence="3" type="ORF">ABVK50_15220</name>
</gene>
<protein>
    <submittedName>
        <fullName evidence="3">AAA family ATPase</fullName>
    </submittedName>
</protein>
<proteinExistence type="predicted"/>
<name>A0AAU8CJA5_9HYPH</name>
<dbReference type="InterPro" id="IPR027417">
    <property type="entry name" value="P-loop_NTPase"/>
</dbReference>
<evidence type="ECO:0000256" key="1">
    <source>
        <dbReference type="SAM" id="Coils"/>
    </source>
</evidence>
<accession>A0AAU8CJA5</accession>
<dbReference type="SUPFAM" id="SSF52540">
    <property type="entry name" value="P-loop containing nucleoside triphosphate hydrolases"/>
    <property type="match status" value="1"/>
</dbReference>
<organism evidence="3">
    <name type="scientific">Mesorhizobium sp. WSM2240</name>
    <dbReference type="NCBI Taxonomy" id="3228851"/>
    <lineage>
        <taxon>Bacteria</taxon>
        <taxon>Pseudomonadati</taxon>
        <taxon>Pseudomonadota</taxon>
        <taxon>Alphaproteobacteria</taxon>
        <taxon>Hyphomicrobiales</taxon>
        <taxon>Phyllobacteriaceae</taxon>
        <taxon>Mesorhizobium</taxon>
    </lineage>
</organism>
<dbReference type="Gene3D" id="3.40.50.300">
    <property type="entry name" value="P-loop containing nucleotide triphosphate hydrolases"/>
    <property type="match status" value="2"/>
</dbReference>
<dbReference type="AlphaFoldDB" id="A0AAU8CJA5"/>
<dbReference type="PANTHER" id="PTHR32114:SF2">
    <property type="entry name" value="ABC TRANSPORTER ABCH.3"/>
    <property type="match status" value="1"/>
</dbReference>
<dbReference type="RefSeq" id="WP_353640763.1">
    <property type="nucleotide sequence ID" value="NZ_CP159253.1"/>
</dbReference>
<dbReference type="PANTHER" id="PTHR32114">
    <property type="entry name" value="ABC TRANSPORTER ABCH.3"/>
    <property type="match status" value="1"/>
</dbReference>
<dbReference type="EMBL" id="CP159253">
    <property type="protein sequence ID" value="XCG46669.1"/>
    <property type="molecule type" value="Genomic_DNA"/>
</dbReference>
<sequence>MLAKLKYEVTFPSTGRHLSGDFSFQKGFGAITGPNEAGKSVILEMIRFSLFGTAALRGDLVDYKNLKVELEFAIRGETYRTKRTSNTAKIFRGDTEIANGVKGVNNKVVELLGFGLQVFDTACVANQGDIEKLGSMKPTERKAMVDSVIGLSVIDEIAKWCAGEASTLASAIGGMEDGLVKPQEPAKPEGYEPSADMEPELFRLRELRDELHRVKGRLSLARKDKPNKPVAPTDTAAEELEELVEKARRYEDAQRQLKALPAPPEVDPDEINVDDWELRERLKRDLPVMTAEVIAKADADLELVRKFEKLDHLVKQWHDLVAVGQHTCPECTHSWPMEKARIDAVKSQVDSLTAELEGKERPSKPDMGNIDVARRQLQAFEKVRDEWERVKDTPKPLYTRQQLAQMQVAKAAQAKRPELEAVEPASADSKTLNALWRDRLAYDHALASYEQRLSEWQEQETNHAIDEKRAGELMSVPTMLNVLEQKYQEARIYEDRLSTYTSQLGIYETRLEEIEKRKLEEEGYRKGKEALTILRRLVKQHLIPSLNKVASHYLSKMTGGKRNVIEVDDEFNIVVDNQPINTLSGSGKAVANLALRLGLGQVLTNNQFSVFLGDEIDASMDDDRAHNTALTLEYLANRISQILLVSHKYPQADYYIELEENEKSIDRQSD</sequence>
<dbReference type="InterPro" id="IPR003395">
    <property type="entry name" value="RecF/RecN/SMC_N"/>
</dbReference>
<feature type="domain" description="RecF/RecN/SMC N-terminal" evidence="2">
    <location>
        <begin position="22"/>
        <end position="650"/>
    </location>
</feature>
<evidence type="ECO:0000259" key="2">
    <source>
        <dbReference type="Pfam" id="PF02463"/>
    </source>
</evidence>
<dbReference type="Pfam" id="PF02463">
    <property type="entry name" value="SMC_N"/>
    <property type="match status" value="1"/>
</dbReference>